<dbReference type="EMBL" id="CAIIXF020000012">
    <property type="protein sequence ID" value="CAH1800500.1"/>
    <property type="molecule type" value="Genomic_DNA"/>
</dbReference>
<dbReference type="Proteomes" id="UP000749559">
    <property type="component" value="Unassembled WGS sequence"/>
</dbReference>
<reference evidence="2" key="1">
    <citation type="submission" date="2022-03" db="EMBL/GenBank/DDBJ databases">
        <authorList>
            <person name="Martin C."/>
        </authorList>
    </citation>
    <scope>NUCLEOTIDE SEQUENCE</scope>
</reference>
<name>A0A8S4Q1I9_OWEFU</name>
<keyword evidence="3" id="KW-1185">Reference proteome</keyword>
<dbReference type="AlphaFoldDB" id="A0A8S4Q1I9"/>
<sequence length="168" mass="19375">LEYPRRPNKLHRSRRNLSAYLGTYGNFAYGNVTILYDPEVQDNTSLILQYGLFDFELFPGNKTDHFELDIFWVIPQTVQFWSSMGNNEIDRAEIQLDPRDVPYSYTKGLKFSQAPPPNTGACPTAHPPPSRTPSPTKSGVSSVRAYQILWVFFVIYMIDYFDLYDGLF</sequence>
<feature type="region of interest" description="Disordered" evidence="1">
    <location>
        <begin position="111"/>
        <end position="139"/>
    </location>
</feature>
<comment type="caution">
    <text evidence="2">The sequence shown here is derived from an EMBL/GenBank/DDBJ whole genome shotgun (WGS) entry which is preliminary data.</text>
</comment>
<proteinExistence type="predicted"/>
<accession>A0A8S4Q1I9</accession>
<evidence type="ECO:0000313" key="3">
    <source>
        <dbReference type="Proteomes" id="UP000749559"/>
    </source>
</evidence>
<evidence type="ECO:0000256" key="1">
    <source>
        <dbReference type="SAM" id="MobiDB-lite"/>
    </source>
</evidence>
<protein>
    <submittedName>
        <fullName evidence="2">Uncharacterized protein</fullName>
    </submittedName>
</protein>
<gene>
    <name evidence="2" type="ORF">OFUS_LOCUS24375</name>
</gene>
<feature type="non-terminal residue" evidence="2">
    <location>
        <position position="1"/>
    </location>
</feature>
<organism evidence="2 3">
    <name type="scientific">Owenia fusiformis</name>
    <name type="common">Polychaete worm</name>
    <dbReference type="NCBI Taxonomy" id="6347"/>
    <lineage>
        <taxon>Eukaryota</taxon>
        <taxon>Metazoa</taxon>
        <taxon>Spiralia</taxon>
        <taxon>Lophotrochozoa</taxon>
        <taxon>Annelida</taxon>
        <taxon>Polychaeta</taxon>
        <taxon>Sedentaria</taxon>
        <taxon>Canalipalpata</taxon>
        <taxon>Sabellida</taxon>
        <taxon>Oweniida</taxon>
        <taxon>Oweniidae</taxon>
        <taxon>Owenia</taxon>
    </lineage>
</organism>
<evidence type="ECO:0000313" key="2">
    <source>
        <dbReference type="EMBL" id="CAH1800500.1"/>
    </source>
</evidence>